<dbReference type="AlphaFoldDB" id="A0A426DF99"/>
<name>A0A426DF99_9FIRM</name>
<keyword evidence="2" id="KW-0808">Transferase</keyword>
<keyword evidence="3" id="KW-1185">Reference proteome</keyword>
<dbReference type="Proteomes" id="UP000274920">
    <property type="component" value="Unassembled WGS sequence"/>
</dbReference>
<dbReference type="PROSITE" id="PS51186">
    <property type="entry name" value="GNAT"/>
    <property type="match status" value="1"/>
</dbReference>
<dbReference type="EMBL" id="RHJS01000002">
    <property type="protein sequence ID" value="RRK31435.1"/>
    <property type="molecule type" value="Genomic_DNA"/>
</dbReference>
<comment type="caution">
    <text evidence="2">The sequence shown here is derived from an EMBL/GenBank/DDBJ whole genome shotgun (WGS) entry which is preliminary data.</text>
</comment>
<proteinExistence type="predicted"/>
<accession>A0A426DF99</accession>
<reference evidence="2" key="1">
    <citation type="submission" date="2018-10" db="EMBL/GenBank/DDBJ databases">
        <title>Schaedlerella arabinophila gen. nov. sp. nov., isolated from the mouse intestinal tract and comparative analysis with the genome of the closely related altered Schaedler flora strain ASF502.</title>
        <authorList>
            <person name="Miyake S."/>
            <person name="Soh M."/>
            <person name="Seedorf H."/>
        </authorList>
    </citation>
    <scope>NUCLEOTIDE SEQUENCE [LARGE SCALE GENOMIC DNA]</scope>
    <source>
        <strain evidence="2">DSM 106076</strain>
    </source>
</reference>
<dbReference type="PANTHER" id="PTHR37817">
    <property type="entry name" value="N-ACETYLTRANSFERASE EIS"/>
    <property type="match status" value="1"/>
</dbReference>
<dbReference type="RefSeq" id="WP_125127107.1">
    <property type="nucleotide sequence ID" value="NZ_CASCYM010000121.1"/>
</dbReference>
<dbReference type="InterPro" id="IPR025559">
    <property type="entry name" value="Eis_dom"/>
</dbReference>
<evidence type="ECO:0000259" key="1">
    <source>
        <dbReference type="PROSITE" id="PS51186"/>
    </source>
</evidence>
<dbReference type="SUPFAM" id="SSF55718">
    <property type="entry name" value="SCP-like"/>
    <property type="match status" value="1"/>
</dbReference>
<dbReference type="Gene3D" id="3.40.630.30">
    <property type="match status" value="1"/>
</dbReference>
<sequence length="378" mass="44092">MELRKLEQKEHGNTRKLWETVFSEDTREFLDYYYFLKTRDNEIFVMEEEGRICSMIHLNPYTLRIEEDFRLCHYIVGVATGEPFRKRGYMGMLLRRAMQEMYGRKEPFTFLMPAAERIYTPYDFRFVYDQRQTEELKPEDFLRTPDTSVLFQDASLGDAREAAAFAETHFAGNSQVCARRDEAYYQTLMFEQQSERGGLRLIRAEGRLVGLFAYGDEDALEIREPLYLPEYEWAFQEAAARLAEERGRAVKLYAWEGGAKKQPLIMARLLHLETMLSCMKVRQGEEMDCSFAVLDSILPQNSRIWRIRGGADTNRKVLAQETEDSEGVITIGALAGLLFGYRSVKEAAREEDVFMTEHLKRELEKLQVLKTVCLNEIV</sequence>
<dbReference type="Gene3D" id="3.30.1050.10">
    <property type="entry name" value="SCP2 sterol-binding domain"/>
    <property type="match status" value="1"/>
</dbReference>
<gene>
    <name evidence="2" type="ORF">EBB54_08710</name>
</gene>
<protein>
    <submittedName>
        <fullName evidence="2">GNAT family N-acetyltransferase</fullName>
    </submittedName>
</protein>
<dbReference type="GO" id="GO:0030649">
    <property type="term" value="P:aminoglycoside antibiotic catabolic process"/>
    <property type="evidence" value="ECO:0007669"/>
    <property type="project" value="TreeGrafter"/>
</dbReference>
<dbReference type="InterPro" id="IPR036527">
    <property type="entry name" value="SCP2_sterol-bd_dom_sf"/>
</dbReference>
<feature type="domain" description="N-acetyltransferase" evidence="1">
    <location>
        <begin position="1"/>
        <end position="140"/>
    </location>
</feature>
<dbReference type="InterPro" id="IPR000182">
    <property type="entry name" value="GNAT_dom"/>
</dbReference>
<dbReference type="SUPFAM" id="SSF55729">
    <property type="entry name" value="Acyl-CoA N-acyltransferases (Nat)"/>
    <property type="match status" value="1"/>
</dbReference>
<evidence type="ECO:0000313" key="2">
    <source>
        <dbReference type="EMBL" id="RRK31435.1"/>
    </source>
</evidence>
<dbReference type="InterPro" id="IPR051554">
    <property type="entry name" value="Acetyltransferase_Eis"/>
</dbReference>
<dbReference type="PANTHER" id="PTHR37817:SF1">
    <property type="entry name" value="N-ACETYLTRANSFERASE EIS"/>
    <property type="match status" value="1"/>
</dbReference>
<dbReference type="Pfam" id="PF13527">
    <property type="entry name" value="Acetyltransf_9"/>
    <property type="match status" value="1"/>
</dbReference>
<dbReference type="Pfam" id="PF13530">
    <property type="entry name" value="SCP2_2"/>
    <property type="match status" value="1"/>
</dbReference>
<dbReference type="GO" id="GO:0034069">
    <property type="term" value="F:aminoglycoside N-acetyltransferase activity"/>
    <property type="evidence" value="ECO:0007669"/>
    <property type="project" value="TreeGrafter"/>
</dbReference>
<organism evidence="2 3">
    <name type="scientific">Schaedlerella arabinosiphila</name>
    <dbReference type="NCBI Taxonomy" id="2044587"/>
    <lineage>
        <taxon>Bacteria</taxon>
        <taxon>Bacillati</taxon>
        <taxon>Bacillota</taxon>
        <taxon>Clostridia</taxon>
        <taxon>Lachnospirales</taxon>
        <taxon>Lachnospiraceae</taxon>
        <taxon>Schaedlerella</taxon>
    </lineage>
</organism>
<evidence type="ECO:0000313" key="3">
    <source>
        <dbReference type="Proteomes" id="UP000274920"/>
    </source>
</evidence>
<dbReference type="InterPro" id="IPR016181">
    <property type="entry name" value="Acyl_CoA_acyltransferase"/>
</dbReference>